<dbReference type="Proteomes" id="UP000824025">
    <property type="component" value="Unassembled WGS sequence"/>
</dbReference>
<dbReference type="InterPro" id="IPR043168">
    <property type="entry name" value="DegV_C"/>
</dbReference>
<dbReference type="SUPFAM" id="SSF82549">
    <property type="entry name" value="DAK1/DegV-like"/>
    <property type="match status" value="1"/>
</dbReference>
<evidence type="ECO:0000313" key="3">
    <source>
        <dbReference type="Proteomes" id="UP000824025"/>
    </source>
</evidence>
<dbReference type="Pfam" id="PF02645">
    <property type="entry name" value="DegV"/>
    <property type="match status" value="1"/>
</dbReference>
<name>A0A9D2D7I5_9FIRM</name>
<accession>A0A9D2D7I5</accession>
<gene>
    <name evidence="2" type="ORF">H9726_06155</name>
</gene>
<reference evidence="2" key="1">
    <citation type="journal article" date="2021" name="PeerJ">
        <title>Extensive microbial diversity within the chicken gut microbiome revealed by metagenomics and culture.</title>
        <authorList>
            <person name="Gilroy R."/>
            <person name="Ravi A."/>
            <person name="Getino M."/>
            <person name="Pursley I."/>
            <person name="Horton D.L."/>
            <person name="Alikhan N.F."/>
            <person name="Baker D."/>
            <person name="Gharbi K."/>
            <person name="Hall N."/>
            <person name="Watson M."/>
            <person name="Adriaenssens E.M."/>
            <person name="Foster-Nyarko E."/>
            <person name="Jarju S."/>
            <person name="Secka A."/>
            <person name="Antonio M."/>
            <person name="Oren A."/>
            <person name="Chaudhuri R.R."/>
            <person name="La Ragione R."/>
            <person name="Hildebrand F."/>
            <person name="Pallen M.J."/>
        </authorList>
    </citation>
    <scope>NUCLEOTIDE SEQUENCE</scope>
    <source>
        <strain evidence="2">CHK192-19661</strain>
    </source>
</reference>
<dbReference type="PANTHER" id="PTHR33434">
    <property type="entry name" value="DEGV DOMAIN-CONTAINING PROTEIN DR_1986-RELATED"/>
    <property type="match status" value="1"/>
</dbReference>
<dbReference type="InterPro" id="IPR003797">
    <property type="entry name" value="DegV"/>
</dbReference>
<evidence type="ECO:0000313" key="2">
    <source>
        <dbReference type="EMBL" id="HIZ10052.1"/>
    </source>
</evidence>
<proteinExistence type="predicted"/>
<dbReference type="AlphaFoldDB" id="A0A9D2D7I5"/>
<dbReference type="EMBL" id="DXCF01000032">
    <property type="protein sequence ID" value="HIZ10052.1"/>
    <property type="molecule type" value="Genomic_DNA"/>
</dbReference>
<organism evidence="2 3">
    <name type="scientific">Candidatus Borkfalkia avicola</name>
    <dbReference type="NCBI Taxonomy" id="2838503"/>
    <lineage>
        <taxon>Bacteria</taxon>
        <taxon>Bacillati</taxon>
        <taxon>Bacillota</taxon>
        <taxon>Clostridia</taxon>
        <taxon>Christensenellales</taxon>
        <taxon>Christensenellaceae</taxon>
        <taxon>Candidatus Borkfalkia</taxon>
    </lineage>
</organism>
<dbReference type="Gene3D" id="3.30.1180.10">
    <property type="match status" value="1"/>
</dbReference>
<protein>
    <submittedName>
        <fullName evidence="2">DegV family protein</fullName>
    </submittedName>
</protein>
<dbReference type="PROSITE" id="PS51482">
    <property type="entry name" value="DEGV"/>
    <property type="match status" value="1"/>
</dbReference>
<dbReference type="PANTHER" id="PTHR33434:SF2">
    <property type="entry name" value="FATTY ACID-BINDING PROTEIN TM_1468"/>
    <property type="match status" value="1"/>
</dbReference>
<reference evidence="2" key="2">
    <citation type="submission" date="2021-04" db="EMBL/GenBank/DDBJ databases">
        <authorList>
            <person name="Gilroy R."/>
        </authorList>
    </citation>
    <scope>NUCLEOTIDE SEQUENCE</scope>
    <source>
        <strain evidence="2">CHK192-19661</strain>
    </source>
</reference>
<dbReference type="InterPro" id="IPR050270">
    <property type="entry name" value="DegV_domain_contain"/>
</dbReference>
<sequence>MTEENFIISSDSTCDLYSDYVAEHGIRIVPLHYTMEENGVLTEGVDAFTEYAQYIGFYGKLRAGGFSRTSMLNYDAHFSHFEKLAKEGAREIVHVSLSGGLSPTANVAAQAAKDISEKYPGCRVWAVDSLAATIGQGALVREAVRLRAEGRSAEETYGIVREMPLHIQYAIIANDLYYLKRGGRVSAVAAAAGTLLKIKPVLSFTREGKLTVEEKCKGMKKAFAYALAKMQKRPPQEEGRMIRIVHTDNEKEAEELAGMIEARWNFRPEISVMGPVIGSHVGPGSVSVIWKTEEERNDG</sequence>
<dbReference type="GO" id="GO:0008289">
    <property type="term" value="F:lipid binding"/>
    <property type="evidence" value="ECO:0007669"/>
    <property type="project" value="UniProtKB-KW"/>
</dbReference>
<dbReference type="Gene3D" id="3.40.50.10170">
    <property type="match status" value="1"/>
</dbReference>
<dbReference type="NCBIfam" id="TIGR00762">
    <property type="entry name" value="DegV"/>
    <property type="match status" value="1"/>
</dbReference>
<comment type="caution">
    <text evidence="2">The sequence shown here is derived from an EMBL/GenBank/DDBJ whole genome shotgun (WGS) entry which is preliminary data.</text>
</comment>
<keyword evidence="1" id="KW-0446">Lipid-binding</keyword>
<evidence type="ECO:0000256" key="1">
    <source>
        <dbReference type="ARBA" id="ARBA00023121"/>
    </source>
</evidence>